<name>A0AAW2J1H2_9LAMI</name>
<feature type="domain" description="Reverse transcriptase" evidence="2">
    <location>
        <begin position="390"/>
        <end position="488"/>
    </location>
</feature>
<dbReference type="SUPFAM" id="SSF56672">
    <property type="entry name" value="DNA/RNA polymerases"/>
    <property type="match status" value="1"/>
</dbReference>
<gene>
    <name evidence="3" type="ORF">Sangu_2664900</name>
</gene>
<dbReference type="SUPFAM" id="SSF56219">
    <property type="entry name" value="DNase I-like"/>
    <property type="match status" value="1"/>
</dbReference>
<feature type="compositionally biased region" description="Polar residues" evidence="1">
    <location>
        <begin position="45"/>
        <end position="68"/>
    </location>
</feature>
<evidence type="ECO:0000256" key="1">
    <source>
        <dbReference type="SAM" id="MobiDB-lite"/>
    </source>
</evidence>
<sequence>MHQRRANRLSGRLCSVDTEITLKQQQPIKATGNIKQTVQQTEAIGSTKQTVQQTEEAGSSKRLNSSQLPVPMTRRPAVVETESDTDSSDSSNDPDSSASTQHLMPGAKTPVPAPKSRKHKQQQGGDPLPHLNEDRILEPCSYAIPKIINRLFPGWCQANNFDAIAGGRILLSGTPQLLIFYPEDISPQKEHVGETFGIGTPLNMPWIILGDFNCVKSPAEKQLGVPPTWYELKDFADCCLALGLHDAQTTGCYYTWNAARNSILAITKADGSIITSAPEIAQEFVNFYTSLLGTEDQTLPVDDGVFHWGPSLTTELASNLCRAVTPAEVKTAVFQISDNKAPGPDGYTSCFFKKAWNIVGDLVCSAVMDFFRSGRMLRQLNHTIIALVPKSEHSPSVADYRPISCCNVIYKVITKIIADRLSPALMQLVDSSQAAFVGGRNITDNIFLAQEMVRQYSRKRISPRCTINVDLRKAFDSVSWTFLSRVLHGPSIYPHFDGVPPRVQGRLWPRRNNAKSNIFTAGIQNDTLDEALAMTNFARGHMPVRYLGIPLAAQRLSVTDYSPLVDQIAGCIRKWTAKSLSFAGRLELIRSVLQGVECFWLQVFPLPMAVIEKIHRLCRAFLWNSKRAPVAWEDICHPKEEGGLGVRHIQSWNVALLARVLWNIHCKADTLWVKWVNEVYLRGPHFGTGSRRRTILHYFDDLPRSGTELSLTSVLQKQQSDI</sequence>
<organism evidence="3">
    <name type="scientific">Sesamum angustifolium</name>
    <dbReference type="NCBI Taxonomy" id="2727405"/>
    <lineage>
        <taxon>Eukaryota</taxon>
        <taxon>Viridiplantae</taxon>
        <taxon>Streptophyta</taxon>
        <taxon>Embryophyta</taxon>
        <taxon>Tracheophyta</taxon>
        <taxon>Spermatophyta</taxon>
        <taxon>Magnoliopsida</taxon>
        <taxon>eudicotyledons</taxon>
        <taxon>Gunneridae</taxon>
        <taxon>Pentapetalae</taxon>
        <taxon>asterids</taxon>
        <taxon>lamiids</taxon>
        <taxon>Lamiales</taxon>
        <taxon>Pedaliaceae</taxon>
        <taxon>Sesamum</taxon>
    </lineage>
</organism>
<evidence type="ECO:0000259" key="2">
    <source>
        <dbReference type="Pfam" id="PF00078"/>
    </source>
</evidence>
<dbReference type="EMBL" id="JACGWK010001455">
    <property type="protein sequence ID" value="KAL0288305.1"/>
    <property type="molecule type" value="Genomic_DNA"/>
</dbReference>
<feature type="region of interest" description="Disordered" evidence="1">
    <location>
        <begin position="45"/>
        <end position="132"/>
    </location>
</feature>
<reference evidence="3" key="1">
    <citation type="submission" date="2020-06" db="EMBL/GenBank/DDBJ databases">
        <authorList>
            <person name="Li T."/>
            <person name="Hu X."/>
            <person name="Zhang T."/>
            <person name="Song X."/>
            <person name="Zhang H."/>
            <person name="Dai N."/>
            <person name="Sheng W."/>
            <person name="Hou X."/>
            <person name="Wei L."/>
        </authorList>
    </citation>
    <scope>NUCLEOTIDE SEQUENCE</scope>
    <source>
        <strain evidence="3">G01</strain>
        <tissue evidence="3">Leaf</tissue>
    </source>
</reference>
<dbReference type="AlphaFoldDB" id="A0AAW2J1H2"/>
<dbReference type="InterPro" id="IPR043502">
    <property type="entry name" value="DNA/RNA_pol_sf"/>
</dbReference>
<dbReference type="PANTHER" id="PTHR33116:SF80">
    <property type="entry name" value="REVERSE TRANSCRIPTASE ZINC-BINDING DOMAIN-CONTAINING PROTEIN"/>
    <property type="match status" value="1"/>
</dbReference>
<dbReference type="PANTHER" id="PTHR33116">
    <property type="entry name" value="REVERSE TRANSCRIPTASE ZINC-BINDING DOMAIN-CONTAINING PROTEIN-RELATED-RELATED"/>
    <property type="match status" value="1"/>
</dbReference>
<feature type="compositionally biased region" description="Low complexity" evidence="1">
    <location>
        <begin position="88"/>
        <end position="99"/>
    </location>
</feature>
<accession>A0AAW2J1H2</accession>
<dbReference type="Pfam" id="PF00078">
    <property type="entry name" value="RVT_1"/>
    <property type="match status" value="1"/>
</dbReference>
<dbReference type="CDD" id="cd01650">
    <property type="entry name" value="RT_nLTR_like"/>
    <property type="match status" value="1"/>
</dbReference>
<dbReference type="InterPro" id="IPR036691">
    <property type="entry name" value="Endo/exonu/phosph_ase_sf"/>
</dbReference>
<evidence type="ECO:0000313" key="3">
    <source>
        <dbReference type="EMBL" id="KAL0288305.1"/>
    </source>
</evidence>
<comment type="caution">
    <text evidence="3">The sequence shown here is derived from an EMBL/GenBank/DDBJ whole genome shotgun (WGS) entry which is preliminary data.</text>
</comment>
<protein>
    <recommendedName>
        <fullName evidence="2">Reverse transcriptase domain-containing protein</fullName>
    </recommendedName>
</protein>
<proteinExistence type="predicted"/>
<reference evidence="3" key="2">
    <citation type="journal article" date="2024" name="Plant">
        <title>Genomic evolution and insights into agronomic trait innovations of Sesamum species.</title>
        <authorList>
            <person name="Miao H."/>
            <person name="Wang L."/>
            <person name="Qu L."/>
            <person name="Liu H."/>
            <person name="Sun Y."/>
            <person name="Le M."/>
            <person name="Wang Q."/>
            <person name="Wei S."/>
            <person name="Zheng Y."/>
            <person name="Lin W."/>
            <person name="Duan Y."/>
            <person name="Cao H."/>
            <person name="Xiong S."/>
            <person name="Wang X."/>
            <person name="Wei L."/>
            <person name="Li C."/>
            <person name="Ma Q."/>
            <person name="Ju M."/>
            <person name="Zhao R."/>
            <person name="Li G."/>
            <person name="Mu C."/>
            <person name="Tian Q."/>
            <person name="Mei H."/>
            <person name="Zhang T."/>
            <person name="Gao T."/>
            <person name="Zhang H."/>
        </authorList>
    </citation>
    <scope>NUCLEOTIDE SEQUENCE</scope>
    <source>
        <strain evidence="3">G01</strain>
    </source>
</reference>
<dbReference type="InterPro" id="IPR000477">
    <property type="entry name" value="RT_dom"/>
</dbReference>